<dbReference type="EMBL" id="AP019620">
    <property type="protein sequence ID" value="BBJ45420.1"/>
    <property type="molecule type" value="Genomic_DNA"/>
</dbReference>
<organism evidence="2 3">
    <name type="scientific">Streptomyces antimycoticus</name>
    <dbReference type="NCBI Taxonomy" id="68175"/>
    <lineage>
        <taxon>Bacteria</taxon>
        <taxon>Bacillati</taxon>
        <taxon>Actinomycetota</taxon>
        <taxon>Actinomycetes</taxon>
        <taxon>Kitasatosporales</taxon>
        <taxon>Streptomycetaceae</taxon>
        <taxon>Streptomyces</taxon>
        <taxon>Streptomyces violaceusniger group</taxon>
    </lineage>
</organism>
<dbReference type="Proteomes" id="UP000463951">
    <property type="component" value="Chromosome"/>
</dbReference>
<keyword evidence="1" id="KW-1133">Transmembrane helix</keyword>
<reference evidence="2 3" key="1">
    <citation type="journal article" date="2020" name="Int. J. Syst. Evol. Microbiol.">
        <title>Reclassification of Streptomyces castelarensis and Streptomyces sporoclivatus as later heterotypic synonyms of Streptomyces antimycoticus.</title>
        <authorList>
            <person name="Komaki H."/>
            <person name="Tamura T."/>
        </authorList>
    </citation>
    <scope>NUCLEOTIDE SEQUENCE [LARGE SCALE GENOMIC DNA]</scope>
    <source>
        <strain evidence="2 3">NBRC 100767</strain>
    </source>
</reference>
<sequence>MVSKTIDYVQDHSAPTGLIVVNMAIGIVELVVLATGALLLFQHKMAGRRMIAATGGVVALHNLSAGVQYKVVGGPPDVELIA</sequence>
<name>A0A499UXM4_9ACTN</name>
<accession>A0A499UXM4</accession>
<proteinExistence type="predicted"/>
<dbReference type="AlphaFoldDB" id="A0A499UXM4"/>
<keyword evidence="1" id="KW-0812">Transmembrane</keyword>
<evidence type="ECO:0000256" key="1">
    <source>
        <dbReference type="SAM" id="Phobius"/>
    </source>
</evidence>
<keyword evidence="1" id="KW-0472">Membrane</keyword>
<evidence type="ECO:0000313" key="3">
    <source>
        <dbReference type="Proteomes" id="UP000463951"/>
    </source>
</evidence>
<gene>
    <name evidence="2" type="ORF">SSPO_081380</name>
</gene>
<evidence type="ECO:0000313" key="2">
    <source>
        <dbReference type="EMBL" id="BBJ45420.1"/>
    </source>
</evidence>
<protein>
    <submittedName>
        <fullName evidence="2">Uncharacterized protein</fullName>
    </submittedName>
</protein>
<feature type="transmembrane region" description="Helical" evidence="1">
    <location>
        <begin position="20"/>
        <end position="41"/>
    </location>
</feature>